<dbReference type="PANTHER" id="PTHR34222:SF28">
    <property type="entry name" value="CCHC-TYPE DOMAIN-CONTAINING PROTEIN"/>
    <property type="match status" value="1"/>
</dbReference>
<dbReference type="PANTHER" id="PTHR34222">
    <property type="entry name" value="GAG_PRE-INTEGRS DOMAIN-CONTAINING PROTEIN"/>
    <property type="match status" value="1"/>
</dbReference>
<feature type="region of interest" description="Disordered" evidence="1">
    <location>
        <begin position="143"/>
        <end position="175"/>
    </location>
</feature>
<sequence length="233" mass="26011">MEYYGRHKQLWDELNTYEQIPTCKCGKCDCNIGQILEKKQEEERVHSFLMGLDGDVYGMVRSNILAQEPLPRMNKVYSILVQEERVKTVVRGREDRGDMMALTARASRVLVDNKDKTNLVCSHCNRTGHETNTCFALHGYPERWGDRPRSEGKTSGMGRSRGRSTHRGGRGGTHRVNAVAAAAVTSGSEGDVSNSHSLPGLNNEQWQTLLTLLNGSKSTQMTGPHFEDADWSG</sequence>
<evidence type="ECO:0000313" key="2">
    <source>
        <dbReference type="EMBL" id="KAK8945059.1"/>
    </source>
</evidence>
<feature type="compositionally biased region" description="Basic residues" evidence="1">
    <location>
        <begin position="160"/>
        <end position="173"/>
    </location>
</feature>
<protein>
    <submittedName>
        <fullName evidence="2">Uncharacterized protein</fullName>
    </submittedName>
</protein>
<keyword evidence="3" id="KW-1185">Reference proteome</keyword>
<feature type="compositionally biased region" description="Basic and acidic residues" evidence="1">
    <location>
        <begin position="143"/>
        <end position="152"/>
    </location>
</feature>
<dbReference type="Proteomes" id="UP001418222">
    <property type="component" value="Unassembled WGS sequence"/>
</dbReference>
<reference evidence="2 3" key="1">
    <citation type="journal article" date="2022" name="Nat. Plants">
        <title>Genomes of leafy and leafless Platanthera orchids illuminate the evolution of mycoheterotrophy.</title>
        <authorList>
            <person name="Li M.H."/>
            <person name="Liu K.W."/>
            <person name="Li Z."/>
            <person name="Lu H.C."/>
            <person name="Ye Q.L."/>
            <person name="Zhang D."/>
            <person name="Wang J.Y."/>
            <person name="Li Y.F."/>
            <person name="Zhong Z.M."/>
            <person name="Liu X."/>
            <person name="Yu X."/>
            <person name="Liu D.K."/>
            <person name="Tu X.D."/>
            <person name="Liu B."/>
            <person name="Hao Y."/>
            <person name="Liao X.Y."/>
            <person name="Jiang Y.T."/>
            <person name="Sun W.H."/>
            <person name="Chen J."/>
            <person name="Chen Y.Q."/>
            <person name="Ai Y."/>
            <person name="Zhai J.W."/>
            <person name="Wu S.S."/>
            <person name="Zhou Z."/>
            <person name="Hsiao Y.Y."/>
            <person name="Wu W.L."/>
            <person name="Chen Y.Y."/>
            <person name="Lin Y.F."/>
            <person name="Hsu J.L."/>
            <person name="Li C.Y."/>
            <person name="Wang Z.W."/>
            <person name="Zhao X."/>
            <person name="Zhong W.Y."/>
            <person name="Ma X.K."/>
            <person name="Ma L."/>
            <person name="Huang J."/>
            <person name="Chen G.Z."/>
            <person name="Huang M.Z."/>
            <person name="Huang L."/>
            <person name="Peng D.H."/>
            <person name="Luo Y.B."/>
            <person name="Zou S.Q."/>
            <person name="Chen S.P."/>
            <person name="Lan S."/>
            <person name="Tsai W.C."/>
            <person name="Van de Peer Y."/>
            <person name="Liu Z.J."/>
        </authorList>
    </citation>
    <scope>NUCLEOTIDE SEQUENCE [LARGE SCALE GENOMIC DNA]</scope>
    <source>
        <strain evidence="2">Lor287</strain>
    </source>
</reference>
<proteinExistence type="predicted"/>
<accession>A0AAP0BNU2</accession>
<name>A0AAP0BNU2_9ASPA</name>
<evidence type="ECO:0000313" key="3">
    <source>
        <dbReference type="Proteomes" id="UP001418222"/>
    </source>
</evidence>
<comment type="caution">
    <text evidence="2">The sequence shown here is derived from an EMBL/GenBank/DDBJ whole genome shotgun (WGS) entry which is preliminary data.</text>
</comment>
<gene>
    <name evidence="2" type="ORF">KSP39_PZI008421</name>
</gene>
<evidence type="ECO:0000256" key="1">
    <source>
        <dbReference type="SAM" id="MobiDB-lite"/>
    </source>
</evidence>
<dbReference type="AlphaFoldDB" id="A0AAP0BNU2"/>
<dbReference type="EMBL" id="JBBWWQ010000006">
    <property type="protein sequence ID" value="KAK8945059.1"/>
    <property type="molecule type" value="Genomic_DNA"/>
</dbReference>
<organism evidence="2 3">
    <name type="scientific">Platanthera zijinensis</name>
    <dbReference type="NCBI Taxonomy" id="2320716"/>
    <lineage>
        <taxon>Eukaryota</taxon>
        <taxon>Viridiplantae</taxon>
        <taxon>Streptophyta</taxon>
        <taxon>Embryophyta</taxon>
        <taxon>Tracheophyta</taxon>
        <taxon>Spermatophyta</taxon>
        <taxon>Magnoliopsida</taxon>
        <taxon>Liliopsida</taxon>
        <taxon>Asparagales</taxon>
        <taxon>Orchidaceae</taxon>
        <taxon>Orchidoideae</taxon>
        <taxon>Orchideae</taxon>
        <taxon>Orchidinae</taxon>
        <taxon>Platanthera</taxon>
    </lineage>
</organism>